<gene>
    <name evidence="1" type="ORF">GMARGA_LOCUS39264</name>
</gene>
<protein>
    <submittedName>
        <fullName evidence="1">5031_t:CDS:1</fullName>
    </submittedName>
</protein>
<reference evidence="1 2" key="1">
    <citation type="submission" date="2021-06" db="EMBL/GenBank/DDBJ databases">
        <authorList>
            <person name="Kallberg Y."/>
            <person name="Tangrot J."/>
            <person name="Rosling A."/>
        </authorList>
    </citation>
    <scope>NUCLEOTIDE SEQUENCE [LARGE SCALE GENOMIC DNA]</scope>
    <source>
        <strain evidence="1 2">120-4 pot B 10/14</strain>
    </source>
</reference>
<dbReference type="Proteomes" id="UP000789901">
    <property type="component" value="Unassembled WGS sequence"/>
</dbReference>
<keyword evidence="2" id="KW-1185">Reference proteome</keyword>
<evidence type="ECO:0000313" key="1">
    <source>
        <dbReference type="EMBL" id="CAG8848602.1"/>
    </source>
</evidence>
<proteinExistence type="predicted"/>
<dbReference type="EMBL" id="CAJVQB010092756">
    <property type="protein sequence ID" value="CAG8848602.1"/>
    <property type="molecule type" value="Genomic_DNA"/>
</dbReference>
<name>A0ABN7X5H2_GIGMA</name>
<organism evidence="1 2">
    <name type="scientific">Gigaspora margarita</name>
    <dbReference type="NCBI Taxonomy" id="4874"/>
    <lineage>
        <taxon>Eukaryota</taxon>
        <taxon>Fungi</taxon>
        <taxon>Fungi incertae sedis</taxon>
        <taxon>Mucoromycota</taxon>
        <taxon>Glomeromycotina</taxon>
        <taxon>Glomeromycetes</taxon>
        <taxon>Diversisporales</taxon>
        <taxon>Gigasporaceae</taxon>
        <taxon>Gigaspora</taxon>
    </lineage>
</organism>
<accession>A0ABN7X5H2</accession>
<feature type="non-terminal residue" evidence="1">
    <location>
        <position position="73"/>
    </location>
</feature>
<comment type="caution">
    <text evidence="1">The sequence shown here is derived from an EMBL/GenBank/DDBJ whole genome shotgun (WGS) entry which is preliminary data.</text>
</comment>
<feature type="non-terminal residue" evidence="1">
    <location>
        <position position="1"/>
    </location>
</feature>
<sequence length="73" mass="7880">YPLCGTKNRFARDLIAPRLLRLSMVKISLPAEDNSLSGNCLIVETNFALLDDFSLVDASSLVDAPSLVDAILS</sequence>
<evidence type="ECO:0000313" key="2">
    <source>
        <dbReference type="Proteomes" id="UP000789901"/>
    </source>
</evidence>